<keyword evidence="2" id="KW-1185">Reference proteome</keyword>
<accession>A0A6G1DGE0</accession>
<dbReference type="PANTHER" id="PTHR47578">
    <property type="entry name" value="THIOREDOXIN-LIKE PROTEIN CDSP32, CHLOROPLASTIC"/>
    <property type="match status" value="1"/>
</dbReference>
<protein>
    <recommendedName>
        <fullName evidence="3">Thioredoxin domain-containing protein</fullName>
    </recommendedName>
</protein>
<reference evidence="1 2" key="1">
    <citation type="submission" date="2019-11" db="EMBL/GenBank/DDBJ databases">
        <title>Whole genome sequence of Oryza granulata.</title>
        <authorList>
            <person name="Li W."/>
        </authorList>
    </citation>
    <scope>NUCLEOTIDE SEQUENCE [LARGE SCALE GENOMIC DNA]</scope>
    <source>
        <strain evidence="2">cv. Menghai</strain>
        <tissue evidence="1">Leaf</tissue>
    </source>
</reference>
<gene>
    <name evidence="1" type="ORF">E2562_011115</name>
</gene>
<name>A0A6G1DGE0_9ORYZ</name>
<dbReference type="OrthoDB" id="1497014at2759"/>
<evidence type="ECO:0008006" key="3">
    <source>
        <dbReference type="Google" id="ProtNLM"/>
    </source>
</evidence>
<evidence type="ECO:0000313" key="1">
    <source>
        <dbReference type="EMBL" id="KAF0911461.1"/>
    </source>
</evidence>
<dbReference type="EMBL" id="SPHZ02000006">
    <property type="protein sequence ID" value="KAF0911461.1"/>
    <property type="molecule type" value="Genomic_DNA"/>
</dbReference>
<proteinExistence type="predicted"/>
<dbReference type="InterPro" id="IPR036249">
    <property type="entry name" value="Thioredoxin-like_sf"/>
</dbReference>
<comment type="caution">
    <text evidence="1">The sequence shown here is derived from an EMBL/GenBank/DDBJ whole genome shotgun (WGS) entry which is preliminary data.</text>
</comment>
<dbReference type="AlphaFoldDB" id="A0A6G1DGE0"/>
<dbReference type="GO" id="GO:0016671">
    <property type="term" value="F:oxidoreductase activity, acting on a sulfur group of donors, disulfide as acceptor"/>
    <property type="evidence" value="ECO:0007669"/>
    <property type="project" value="InterPro"/>
</dbReference>
<evidence type="ECO:0000313" key="2">
    <source>
        <dbReference type="Proteomes" id="UP000479710"/>
    </source>
</evidence>
<dbReference type="Proteomes" id="UP000479710">
    <property type="component" value="Unassembled WGS sequence"/>
</dbReference>
<dbReference type="InterPro" id="IPR044192">
    <property type="entry name" value="CDSP32"/>
</dbReference>
<organism evidence="1 2">
    <name type="scientific">Oryza meyeriana var. granulata</name>
    <dbReference type="NCBI Taxonomy" id="110450"/>
    <lineage>
        <taxon>Eukaryota</taxon>
        <taxon>Viridiplantae</taxon>
        <taxon>Streptophyta</taxon>
        <taxon>Embryophyta</taxon>
        <taxon>Tracheophyta</taxon>
        <taxon>Spermatophyta</taxon>
        <taxon>Magnoliopsida</taxon>
        <taxon>Liliopsida</taxon>
        <taxon>Poales</taxon>
        <taxon>Poaceae</taxon>
        <taxon>BOP clade</taxon>
        <taxon>Oryzoideae</taxon>
        <taxon>Oryzeae</taxon>
        <taxon>Oryzinae</taxon>
        <taxon>Oryza</taxon>
        <taxon>Oryza meyeriana</taxon>
    </lineage>
</organism>
<dbReference type="PANTHER" id="PTHR47578:SF1">
    <property type="entry name" value="THIOREDOXIN-LIKE PROTEIN CDSP32, CHLOROPLASTIC"/>
    <property type="match status" value="1"/>
</dbReference>
<dbReference type="SUPFAM" id="SSF52833">
    <property type="entry name" value="Thioredoxin-like"/>
    <property type="match status" value="1"/>
</dbReference>
<sequence>MRKPWLDVGLKRCGPRVKVYPTVVKLSRTMADTMNSDENDSRMEFLRDMDIVEVPTFLLIKDSKIVGRYVGSGTGELVSKILRYNGVRVTY</sequence>
<dbReference type="Gene3D" id="3.40.30.10">
    <property type="entry name" value="Glutaredoxin"/>
    <property type="match status" value="1"/>
</dbReference>